<feature type="active site" description="Proton donor/acceptor" evidence="12 14">
    <location>
        <position position="135"/>
    </location>
</feature>
<evidence type="ECO:0000256" key="6">
    <source>
        <dbReference type="ARBA" id="ARBA00022605"/>
    </source>
</evidence>
<dbReference type="Pfam" id="PF00701">
    <property type="entry name" value="DHDPS"/>
    <property type="match status" value="1"/>
</dbReference>
<evidence type="ECO:0000256" key="5">
    <source>
        <dbReference type="ARBA" id="ARBA00022490"/>
    </source>
</evidence>
<evidence type="ECO:0000256" key="14">
    <source>
        <dbReference type="PIRSR" id="PIRSR001365-1"/>
    </source>
</evidence>
<dbReference type="InterPro" id="IPR002220">
    <property type="entry name" value="DapA-like"/>
</dbReference>
<keyword evidence="10 12" id="KW-0704">Schiff base</keyword>
<keyword evidence="17" id="KW-1185">Reference proteome</keyword>
<evidence type="ECO:0000256" key="12">
    <source>
        <dbReference type="HAMAP-Rule" id="MF_00418"/>
    </source>
</evidence>
<comment type="subunit">
    <text evidence="12">Homotetramer; dimer of dimers.</text>
</comment>
<evidence type="ECO:0000256" key="3">
    <source>
        <dbReference type="ARBA" id="ARBA00007592"/>
    </source>
</evidence>
<evidence type="ECO:0000256" key="1">
    <source>
        <dbReference type="ARBA" id="ARBA00003294"/>
    </source>
</evidence>
<comment type="similarity">
    <text evidence="3 12 13">Belongs to the DapA family.</text>
</comment>
<evidence type="ECO:0000256" key="7">
    <source>
        <dbReference type="ARBA" id="ARBA00022915"/>
    </source>
</evidence>
<dbReference type="InterPro" id="IPR020625">
    <property type="entry name" value="Schiff_base-form_aldolases_AS"/>
</dbReference>
<evidence type="ECO:0000256" key="11">
    <source>
        <dbReference type="ARBA" id="ARBA00047836"/>
    </source>
</evidence>
<dbReference type="SMART" id="SM01130">
    <property type="entry name" value="DHDPS"/>
    <property type="match status" value="1"/>
</dbReference>
<feature type="binding site" evidence="12 15">
    <location>
        <position position="206"/>
    </location>
    <ligand>
        <name>pyruvate</name>
        <dbReference type="ChEBI" id="CHEBI:15361"/>
    </ligand>
</feature>
<evidence type="ECO:0000256" key="15">
    <source>
        <dbReference type="PIRSR" id="PIRSR001365-2"/>
    </source>
</evidence>
<dbReference type="PANTHER" id="PTHR12128:SF66">
    <property type="entry name" value="4-HYDROXY-2-OXOGLUTARATE ALDOLASE, MITOCHONDRIAL"/>
    <property type="match status" value="1"/>
</dbReference>
<dbReference type="EMBL" id="SMGO01000002">
    <property type="protein sequence ID" value="TCK83532.1"/>
    <property type="molecule type" value="Genomic_DNA"/>
</dbReference>
<feature type="site" description="Part of a proton relay during catalysis" evidence="12">
    <location>
        <position position="46"/>
    </location>
</feature>
<dbReference type="InterPro" id="IPR005263">
    <property type="entry name" value="DapA"/>
</dbReference>
<keyword evidence="7 12" id="KW-0220">Diaminopimelate biosynthesis</keyword>
<dbReference type="GO" id="GO:0009089">
    <property type="term" value="P:lysine biosynthetic process via diaminopimelate"/>
    <property type="evidence" value="ECO:0007669"/>
    <property type="project" value="UniProtKB-UniRule"/>
</dbReference>
<feature type="binding site" evidence="12 15">
    <location>
        <position position="47"/>
    </location>
    <ligand>
        <name>pyruvate</name>
        <dbReference type="ChEBI" id="CHEBI:15361"/>
    </ligand>
</feature>
<dbReference type="InterPro" id="IPR013785">
    <property type="entry name" value="Aldolase_TIM"/>
</dbReference>
<feature type="site" description="Part of a proton relay during catalysis" evidence="12">
    <location>
        <position position="109"/>
    </location>
</feature>
<dbReference type="GO" id="GO:0019877">
    <property type="term" value="P:diaminopimelate biosynthetic process"/>
    <property type="evidence" value="ECO:0007669"/>
    <property type="project" value="UniProtKB-UniRule"/>
</dbReference>
<dbReference type="PROSITE" id="PS00666">
    <property type="entry name" value="DHDPS_2"/>
    <property type="match status" value="1"/>
</dbReference>
<dbReference type="NCBIfam" id="TIGR00674">
    <property type="entry name" value="dapA"/>
    <property type="match status" value="1"/>
</dbReference>
<comment type="catalytic activity">
    <reaction evidence="11 12">
        <text>L-aspartate 4-semialdehyde + pyruvate = (2S,4S)-4-hydroxy-2,3,4,5-tetrahydrodipicolinate + H2O + H(+)</text>
        <dbReference type="Rhea" id="RHEA:34171"/>
        <dbReference type="ChEBI" id="CHEBI:15361"/>
        <dbReference type="ChEBI" id="CHEBI:15377"/>
        <dbReference type="ChEBI" id="CHEBI:15378"/>
        <dbReference type="ChEBI" id="CHEBI:67139"/>
        <dbReference type="ChEBI" id="CHEBI:537519"/>
        <dbReference type="EC" id="4.3.3.7"/>
    </reaction>
</comment>
<dbReference type="PRINTS" id="PR00146">
    <property type="entry name" value="DHPICSNTHASE"/>
</dbReference>
<evidence type="ECO:0000256" key="2">
    <source>
        <dbReference type="ARBA" id="ARBA00005120"/>
    </source>
</evidence>
<dbReference type="Proteomes" id="UP000294616">
    <property type="component" value="Unassembled WGS sequence"/>
</dbReference>
<gene>
    <name evidence="12" type="primary">dapA</name>
    <name evidence="16" type="ORF">C8N28_2134</name>
</gene>
<accession>A0A4R1LX97</accession>
<keyword evidence="8 12" id="KW-0457">Lysine biosynthesis</keyword>
<evidence type="ECO:0000256" key="10">
    <source>
        <dbReference type="ARBA" id="ARBA00023270"/>
    </source>
</evidence>
<evidence type="ECO:0000313" key="16">
    <source>
        <dbReference type="EMBL" id="TCK83532.1"/>
    </source>
</evidence>
<comment type="subcellular location">
    <subcellularLocation>
        <location evidence="12">Cytoplasm</location>
    </subcellularLocation>
</comment>
<dbReference type="UniPathway" id="UPA00034">
    <property type="reaction ID" value="UER00017"/>
</dbReference>
<evidence type="ECO:0000256" key="8">
    <source>
        <dbReference type="ARBA" id="ARBA00023154"/>
    </source>
</evidence>
<dbReference type="OrthoDB" id="9782828at2"/>
<dbReference type="EC" id="4.3.3.7" evidence="4 12"/>
<keyword evidence="5 12" id="KW-0963">Cytoplasm</keyword>
<dbReference type="PANTHER" id="PTHR12128">
    <property type="entry name" value="DIHYDRODIPICOLINATE SYNTHASE"/>
    <property type="match status" value="1"/>
</dbReference>
<name>A0A4R1LX97_9SPHI</name>
<keyword evidence="9 12" id="KW-0456">Lyase</keyword>
<evidence type="ECO:0000256" key="13">
    <source>
        <dbReference type="PIRNR" id="PIRNR001365"/>
    </source>
</evidence>
<dbReference type="GO" id="GO:0005829">
    <property type="term" value="C:cytosol"/>
    <property type="evidence" value="ECO:0007669"/>
    <property type="project" value="TreeGrafter"/>
</dbReference>
<evidence type="ECO:0000256" key="9">
    <source>
        <dbReference type="ARBA" id="ARBA00023239"/>
    </source>
</evidence>
<dbReference type="GO" id="GO:0008840">
    <property type="term" value="F:4-hydroxy-tetrahydrodipicolinate synthase activity"/>
    <property type="evidence" value="ECO:0007669"/>
    <property type="project" value="UniProtKB-UniRule"/>
</dbReference>
<dbReference type="Gene3D" id="3.20.20.70">
    <property type="entry name" value="Aldolase class I"/>
    <property type="match status" value="1"/>
</dbReference>
<dbReference type="AlphaFoldDB" id="A0A4R1LX97"/>
<dbReference type="HAMAP" id="MF_00418">
    <property type="entry name" value="DapA"/>
    <property type="match status" value="1"/>
</dbReference>
<protein>
    <recommendedName>
        <fullName evidence="4 12">4-hydroxy-tetrahydrodipicolinate synthase</fullName>
        <shortName evidence="12">HTPA synthase</shortName>
        <ecNumber evidence="4 12">4.3.3.7</ecNumber>
    </recommendedName>
</protein>
<dbReference type="PIRSF" id="PIRSF001365">
    <property type="entry name" value="DHDPS"/>
    <property type="match status" value="1"/>
</dbReference>
<comment type="caution">
    <text evidence="12">Was originally thought to be a dihydrodipicolinate synthase (DHDPS), catalyzing the condensation of (S)-aspartate-beta-semialdehyde [(S)-ASA] and pyruvate to dihydrodipicolinate (DHDP). However, it was shown in E.coli that the product of the enzymatic reaction is not dihydrodipicolinate but in fact (4S)-4-hydroxy-2,3,4,5-tetrahydro-(2S)-dipicolinic acid (HTPA), and that the consecutive dehydration reaction leading to DHDP is not spontaneous but catalyzed by DapB.</text>
</comment>
<evidence type="ECO:0000256" key="4">
    <source>
        <dbReference type="ARBA" id="ARBA00012086"/>
    </source>
</evidence>
<feature type="active site" description="Schiff-base intermediate with substrate" evidence="12 14">
    <location>
        <position position="164"/>
    </location>
</feature>
<evidence type="ECO:0000313" key="17">
    <source>
        <dbReference type="Proteomes" id="UP000294616"/>
    </source>
</evidence>
<dbReference type="RefSeq" id="WP_132224595.1">
    <property type="nucleotide sequence ID" value="NZ_SMGO01000002.1"/>
</dbReference>
<organism evidence="16 17">
    <name type="scientific">Albibacterium bauzanense</name>
    <dbReference type="NCBI Taxonomy" id="653929"/>
    <lineage>
        <taxon>Bacteria</taxon>
        <taxon>Pseudomonadati</taxon>
        <taxon>Bacteroidota</taxon>
        <taxon>Sphingobacteriia</taxon>
        <taxon>Sphingobacteriales</taxon>
        <taxon>Sphingobacteriaceae</taxon>
        <taxon>Albibacterium</taxon>
    </lineage>
</organism>
<keyword evidence="6 12" id="KW-0028">Amino-acid biosynthesis</keyword>
<proteinExistence type="inferred from homology"/>
<comment type="function">
    <text evidence="1 12">Catalyzes the condensation of (S)-aspartate-beta-semialdehyde [(S)-ASA] and pyruvate to 4-hydroxy-tetrahydrodipicolinate (HTPA).</text>
</comment>
<dbReference type="SUPFAM" id="SSF51569">
    <property type="entry name" value="Aldolase"/>
    <property type="match status" value="1"/>
</dbReference>
<sequence>MKALTGSGVALITPFNEDDTLDIPSLDKLIEYQITGGIDYIVVLGTTGETATLNKKEKQEIFKTIAEKVNGRVPLIAGIGGNNTKDILDEFDYFDLTGYSAILSVSPYYNRPTQEGLFQHYKAIAEASPLPIILYNVPARTGSNIQAETTVRLANTFKNIIGIKEASGNFHQYSTIIRDTPAGFFLISGDDALLLPMAALGASGVISVLANALPTQVSRLAKMCNENNFEEARKIHTMLSKIIDLCFIEGNPAGVKAILKQLGICGEKTRLPLTSVSDETRNNIIRELKNL</sequence>
<dbReference type="CDD" id="cd00950">
    <property type="entry name" value="DHDPS"/>
    <property type="match status" value="1"/>
</dbReference>
<comment type="caution">
    <text evidence="16">The sequence shown here is derived from an EMBL/GenBank/DDBJ whole genome shotgun (WGS) entry which is preliminary data.</text>
</comment>
<reference evidence="16 17" key="1">
    <citation type="submission" date="2019-03" db="EMBL/GenBank/DDBJ databases">
        <title>Genomic Encyclopedia of Archaeal and Bacterial Type Strains, Phase II (KMG-II): from individual species to whole genera.</title>
        <authorList>
            <person name="Goeker M."/>
        </authorList>
    </citation>
    <scope>NUCLEOTIDE SEQUENCE [LARGE SCALE GENOMIC DNA]</scope>
    <source>
        <strain evidence="16 17">DSM 22554</strain>
    </source>
</reference>
<comment type="pathway">
    <text evidence="2 12">Amino-acid biosynthesis; L-lysine biosynthesis via DAP pathway; (S)-tetrahydrodipicolinate from L-aspartate: step 3/4.</text>
</comment>